<reference evidence="4" key="1">
    <citation type="journal article" date="2019" name="Int. J. Syst. Evol. Microbiol.">
        <title>The Global Catalogue of Microorganisms (GCM) 10K type strain sequencing project: providing services to taxonomists for standard genome sequencing and annotation.</title>
        <authorList>
            <consortium name="The Broad Institute Genomics Platform"/>
            <consortium name="The Broad Institute Genome Sequencing Center for Infectious Disease"/>
            <person name="Wu L."/>
            <person name="Ma J."/>
        </authorList>
    </citation>
    <scope>NUCLEOTIDE SEQUENCE [LARGE SCALE GENOMIC DNA]</scope>
    <source>
        <strain evidence="4">JCM 3296</strain>
    </source>
</reference>
<keyword evidence="2" id="KW-0560">Oxidoreductase</keyword>
<proteinExistence type="inferred from homology"/>
<evidence type="ECO:0000256" key="1">
    <source>
        <dbReference type="ARBA" id="ARBA00010617"/>
    </source>
</evidence>
<dbReference type="PANTHER" id="PTHR46696">
    <property type="entry name" value="P450, PUTATIVE (EUROFUNG)-RELATED"/>
    <property type="match status" value="1"/>
</dbReference>
<comment type="similarity">
    <text evidence="1 2">Belongs to the cytochrome P450 family.</text>
</comment>
<dbReference type="InterPro" id="IPR002397">
    <property type="entry name" value="Cyt_P450_B"/>
</dbReference>
<dbReference type="PANTHER" id="PTHR46696:SF4">
    <property type="entry name" value="BIOTIN BIOSYNTHESIS CYTOCHROME P450"/>
    <property type="match status" value="1"/>
</dbReference>
<dbReference type="PROSITE" id="PS00086">
    <property type="entry name" value="CYTOCHROME_P450"/>
    <property type="match status" value="1"/>
</dbReference>
<dbReference type="PRINTS" id="PR00359">
    <property type="entry name" value="BP450"/>
</dbReference>
<dbReference type="InterPro" id="IPR036396">
    <property type="entry name" value="Cyt_P450_sf"/>
</dbReference>
<dbReference type="CDD" id="cd11033">
    <property type="entry name" value="CYP142-like"/>
    <property type="match status" value="1"/>
</dbReference>
<evidence type="ECO:0000313" key="4">
    <source>
        <dbReference type="Proteomes" id="UP000649573"/>
    </source>
</evidence>
<name>A0ABQ2VGL4_9PSEU</name>
<dbReference type="Pfam" id="PF00067">
    <property type="entry name" value="p450"/>
    <property type="match status" value="1"/>
</dbReference>
<evidence type="ECO:0000313" key="3">
    <source>
        <dbReference type="EMBL" id="GGU85954.1"/>
    </source>
</evidence>
<gene>
    <name evidence="3" type="ORF">GCM10010178_90060</name>
</gene>
<sequence>MSPFTASITSLDLADPATFVRNDPHAFWAELRDRDPVFWHQGTENRPGFWVVSRYADVVTCYTDAARLSSARGTVLDVLLHGNDSAGGRMLAVTDRPRHRSLRNVMLRAFSPRVLGDVAEQVDRRARELIKQVTRTGTFDFATEVAEHIPMGTICDLLSIPPADRPNLLRWNKKALSSDEADADPFTALEARNEILLYFTGLAAERHARPGNDVVSMIATATVDGEQLSVEDVALNCYSLIIGGDESSRVSAICAVKAFADFPDQWRAVRDGDVPVDSAVEEVLRWATPALHFARTATEDLELGGRRVRAGDIVSLWNISANFDERHFDLPLAFRVSRDPNRHVSFGHGPHFCLGAHLGRAELRALLTALVETVSHIELAGPPQRIYSNFLNGFSSLPVTFTGR</sequence>
<keyword evidence="2" id="KW-0349">Heme</keyword>
<dbReference type="Gene3D" id="1.10.630.10">
    <property type="entry name" value="Cytochrome P450"/>
    <property type="match status" value="1"/>
</dbReference>
<dbReference type="SUPFAM" id="SSF48264">
    <property type="entry name" value="Cytochrome P450"/>
    <property type="match status" value="1"/>
</dbReference>
<dbReference type="Proteomes" id="UP000649573">
    <property type="component" value="Unassembled WGS sequence"/>
</dbReference>
<keyword evidence="4" id="KW-1185">Reference proteome</keyword>
<comment type="caution">
    <text evidence="3">The sequence shown here is derived from an EMBL/GenBank/DDBJ whole genome shotgun (WGS) entry which is preliminary data.</text>
</comment>
<protein>
    <submittedName>
        <fullName evidence="3">Cytochrome P450</fullName>
    </submittedName>
</protein>
<dbReference type="EMBL" id="BMRE01000099">
    <property type="protein sequence ID" value="GGU85954.1"/>
    <property type="molecule type" value="Genomic_DNA"/>
</dbReference>
<evidence type="ECO:0000256" key="2">
    <source>
        <dbReference type="RuleBase" id="RU000461"/>
    </source>
</evidence>
<keyword evidence="2" id="KW-0479">Metal-binding</keyword>
<organism evidence="3 4">
    <name type="scientific">Lentzea flava</name>
    <dbReference type="NCBI Taxonomy" id="103732"/>
    <lineage>
        <taxon>Bacteria</taxon>
        <taxon>Bacillati</taxon>
        <taxon>Actinomycetota</taxon>
        <taxon>Actinomycetes</taxon>
        <taxon>Pseudonocardiales</taxon>
        <taxon>Pseudonocardiaceae</taxon>
        <taxon>Lentzea</taxon>
    </lineage>
</organism>
<accession>A0ABQ2VGL4</accession>
<keyword evidence="2" id="KW-0408">Iron</keyword>
<dbReference type="RefSeq" id="WP_189259927.1">
    <property type="nucleotide sequence ID" value="NZ_BMRE01000099.1"/>
</dbReference>
<dbReference type="InterPro" id="IPR001128">
    <property type="entry name" value="Cyt_P450"/>
</dbReference>
<dbReference type="InterPro" id="IPR017972">
    <property type="entry name" value="Cyt_P450_CS"/>
</dbReference>
<keyword evidence="2" id="KW-0503">Monooxygenase</keyword>